<accession>A0A3D8ITZ7</accession>
<dbReference type="AlphaFoldDB" id="A0A3D8ITZ7"/>
<evidence type="ECO:0000313" key="1">
    <source>
        <dbReference type="EMBL" id="RDU68385.1"/>
    </source>
</evidence>
<dbReference type="OrthoDB" id="13157at2"/>
<protein>
    <submittedName>
        <fullName evidence="1">DUF507 domain-containing protein</fullName>
    </submittedName>
</protein>
<dbReference type="InterPro" id="IPR007463">
    <property type="entry name" value="DUF507"/>
</dbReference>
<sequence>MRLKAQHAPYIANKIGLDLVNANFITLEGSLESLSAIALQVLQENIQAERAIDEKVRELLEEYTDEIEVYRMDEGDMFRMFKRQIAQDENFSLRWEERCSDLSHHILTRLLKEGVITFKVSDIIIKNIIHKSINEYSKIYEKSEEEVLKKLEKYKKKLVYGSEEYEIVFAKLYEEELRKRGLA</sequence>
<dbReference type="RefSeq" id="WP_115570341.1">
    <property type="nucleotide sequence ID" value="NZ_NXLT01000001.1"/>
</dbReference>
<gene>
    <name evidence="1" type="ORF">CQA54_00815</name>
</gene>
<comment type="caution">
    <text evidence="1">The sequence shown here is derived from an EMBL/GenBank/DDBJ whole genome shotgun (WGS) entry which is preliminary data.</text>
</comment>
<name>A0A3D8ITZ7_9HELI</name>
<evidence type="ECO:0000313" key="2">
    <source>
        <dbReference type="Proteomes" id="UP000256514"/>
    </source>
</evidence>
<keyword evidence="2" id="KW-1185">Reference proteome</keyword>
<organism evidence="1 2">
    <name type="scientific">Helicobacter equorum</name>
    <dbReference type="NCBI Taxonomy" id="361872"/>
    <lineage>
        <taxon>Bacteria</taxon>
        <taxon>Pseudomonadati</taxon>
        <taxon>Campylobacterota</taxon>
        <taxon>Epsilonproteobacteria</taxon>
        <taxon>Campylobacterales</taxon>
        <taxon>Helicobacteraceae</taxon>
        <taxon>Helicobacter</taxon>
    </lineage>
</organism>
<reference evidence="1 2" key="1">
    <citation type="submission" date="2018-04" db="EMBL/GenBank/DDBJ databases">
        <title>Novel Campyloabacter and Helicobacter Species and Strains.</title>
        <authorList>
            <person name="Mannion A.J."/>
            <person name="Shen Z."/>
            <person name="Fox J.G."/>
        </authorList>
    </citation>
    <scope>NUCLEOTIDE SEQUENCE [LARGE SCALE GENOMIC DNA]</scope>
    <source>
        <strain evidence="1 2">MIT 12-6600</strain>
    </source>
</reference>
<proteinExistence type="predicted"/>
<dbReference type="Proteomes" id="UP000256514">
    <property type="component" value="Unassembled WGS sequence"/>
</dbReference>
<dbReference type="EMBL" id="NXLT01000001">
    <property type="protein sequence ID" value="RDU68385.1"/>
    <property type="molecule type" value="Genomic_DNA"/>
</dbReference>
<dbReference type="Pfam" id="PF04368">
    <property type="entry name" value="DUF507"/>
    <property type="match status" value="1"/>
</dbReference>